<name>A0A8K0JDX7_9TREE</name>
<protein>
    <submittedName>
        <fullName evidence="1">Uncharacterized protein</fullName>
    </submittedName>
</protein>
<organism evidence="1 2">
    <name type="scientific">Filobasidium floriforme</name>
    <dbReference type="NCBI Taxonomy" id="5210"/>
    <lineage>
        <taxon>Eukaryota</taxon>
        <taxon>Fungi</taxon>
        <taxon>Dikarya</taxon>
        <taxon>Basidiomycota</taxon>
        <taxon>Agaricomycotina</taxon>
        <taxon>Tremellomycetes</taxon>
        <taxon>Filobasidiales</taxon>
        <taxon>Filobasidiaceae</taxon>
        <taxon>Filobasidium</taxon>
    </lineage>
</organism>
<dbReference type="AlphaFoldDB" id="A0A8K0JDX7"/>
<comment type="caution">
    <text evidence="1">The sequence shown here is derived from an EMBL/GenBank/DDBJ whole genome shotgun (WGS) entry which is preliminary data.</text>
</comment>
<sequence>MVVTNQLPDLPTTNPNTINIVRTSDFVQHVRPPPPGVPLDQYTAVGSTRNDCVLSGLVIVHLSKPKRARYLQVEHITTARLPASLKQLEDPSSFKGWGNREVNRTAQCGPQWRDVVLHRNVMELSGTGDEGILVDAGPQMFEYCFIVPSNLAGTDRTRFGRVFHHIEARLVGGAETSSLPFARKNDSSSQNRLVPVRTLSPLADTQMPSQFQDASLDHRLAKTTWLKGNMTVSSEILLITLWTADNSPLPLDLNVNKTLDGLGTVSWGAHTDAFTVGGEVTVHCTLNNPYPLASVWAIRFHINQVVTIAPIDPKEKASPHPPLVDRFLIHAKGRLPSQEEIRCRTAEPLWDGGAVPGPEHLKDIAGMEVDEYTRMADETKLRPTTCPGTVTPIRVAHELSIQIFFSVWGEEGNGRQMPQDGPGELRKAVLTYNVTLSSCTCTPENLALPPYEAEAERRSKMSSGWVHDNCACSRPLRPRPERVRAMPAPPIQADKVV</sequence>
<evidence type="ECO:0000313" key="2">
    <source>
        <dbReference type="Proteomes" id="UP000812966"/>
    </source>
</evidence>
<dbReference type="EMBL" id="JABELV010000291">
    <property type="protein sequence ID" value="KAG7527428.1"/>
    <property type="molecule type" value="Genomic_DNA"/>
</dbReference>
<keyword evidence="2" id="KW-1185">Reference proteome</keyword>
<proteinExistence type="predicted"/>
<dbReference type="OrthoDB" id="3345971at2759"/>
<dbReference type="Proteomes" id="UP000812966">
    <property type="component" value="Unassembled WGS sequence"/>
</dbReference>
<accession>A0A8K0JDX7</accession>
<gene>
    <name evidence="1" type="ORF">FFLO_06939</name>
</gene>
<evidence type="ECO:0000313" key="1">
    <source>
        <dbReference type="EMBL" id="KAG7527428.1"/>
    </source>
</evidence>
<reference evidence="1" key="1">
    <citation type="submission" date="2020-04" db="EMBL/GenBank/DDBJ databases">
        <title>Analysis of mating type loci in Filobasidium floriforme.</title>
        <authorList>
            <person name="Nowrousian M."/>
        </authorList>
    </citation>
    <scope>NUCLEOTIDE SEQUENCE</scope>
    <source>
        <strain evidence="1">CBS 6242</strain>
    </source>
</reference>